<sequence length="50" mass="5695">LDAMNEVAYTDDRLVVAKSSSKRYVQKEEEPGVHVIVTAITEQRSLPEYE</sequence>
<dbReference type="GO" id="GO:0006281">
    <property type="term" value="P:DNA repair"/>
    <property type="evidence" value="ECO:0007669"/>
    <property type="project" value="InterPro"/>
</dbReference>
<gene>
    <name evidence="1" type="ORF">S01H1_22978</name>
</gene>
<reference evidence="1" key="1">
    <citation type="journal article" date="2014" name="Front. Microbiol.">
        <title>High frequency of phylogenetically diverse reductive dehalogenase-homologous genes in deep subseafloor sedimentary metagenomes.</title>
        <authorList>
            <person name="Kawai M."/>
            <person name="Futagami T."/>
            <person name="Toyoda A."/>
            <person name="Takaki Y."/>
            <person name="Nishi S."/>
            <person name="Hori S."/>
            <person name="Arai W."/>
            <person name="Tsubouchi T."/>
            <person name="Morono Y."/>
            <person name="Uchiyama I."/>
            <person name="Ito T."/>
            <person name="Fujiyama A."/>
            <person name="Inagaki F."/>
            <person name="Takami H."/>
        </authorList>
    </citation>
    <scope>NUCLEOTIDE SEQUENCE</scope>
    <source>
        <strain evidence="1">Expedition CK06-06</strain>
    </source>
</reference>
<dbReference type="GO" id="GO:0000287">
    <property type="term" value="F:magnesium ion binding"/>
    <property type="evidence" value="ECO:0007669"/>
    <property type="project" value="InterPro"/>
</dbReference>
<protein>
    <submittedName>
        <fullName evidence="1">Uncharacterized protein</fullName>
    </submittedName>
</protein>
<comment type="caution">
    <text evidence="1">The sequence shown here is derived from an EMBL/GenBank/DDBJ whole genome shotgun (WGS) entry which is preliminary data.</text>
</comment>
<proteinExistence type="predicted"/>
<dbReference type="EMBL" id="BARS01013117">
    <property type="protein sequence ID" value="GAF93578.1"/>
    <property type="molecule type" value="Genomic_DNA"/>
</dbReference>
<organism evidence="1">
    <name type="scientific">marine sediment metagenome</name>
    <dbReference type="NCBI Taxonomy" id="412755"/>
    <lineage>
        <taxon>unclassified sequences</taxon>
        <taxon>metagenomes</taxon>
        <taxon>ecological metagenomes</taxon>
    </lineage>
</organism>
<accession>X0TJ77</accession>
<feature type="non-terminal residue" evidence="1">
    <location>
        <position position="1"/>
    </location>
</feature>
<dbReference type="SUPFAM" id="SSF103084">
    <property type="entry name" value="Holliday junction resolvase RusA"/>
    <property type="match status" value="1"/>
</dbReference>
<evidence type="ECO:0000313" key="1">
    <source>
        <dbReference type="EMBL" id="GAF93578.1"/>
    </source>
</evidence>
<name>X0TJ77_9ZZZZ</name>
<dbReference type="AlphaFoldDB" id="X0TJ77"/>
<dbReference type="InterPro" id="IPR036614">
    <property type="entry name" value="RusA-like_sf"/>
</dbReference>
<dbReference type="GO" id="GO:0006310">
    <property type="term" value="P:DNA recombination"/>
    <property type="evidence" value="ECO:0007669"/>
    <property type="project" value="InterPro"/>
</dbReference>